<dbReference type="EMBL" id="FTNT01000003">
    <property type="protein sequence ID" value="SIR90321.1"/>
    <property type="molecule type" value="Genomic_DNA"/>
</dbReference>
<name>A0A1N7EQF4_9NOCA</name>
<protein>
    <submittedName>
        <fullName evidence="3">Pimeloyl-ACP methyl ester carboxylesterase</fullName>
    </submittedName>
</protein>
<organism evidence="3 4">
    <name type="scientific">Williamsia sterculiae</name>
    <dbReference type="NCBI Taxonomy" id="1344003"/>
    <lineage>
        <taxon>Bacteria</taxon>
        <taxon>Bacillati</taxon>
        <taxon>Actinomycetota</taxon>
        <taxon>Actinomycetes</taxon>
        <taxon>Mycobacteriales</taxon>
        <taxon>Nocardiaceae</taxon>
        <taxon>Williamsia</taxon>
    </lineage>
</organism>
<feature type="domain" description="AB hydrolase-1" evidence="2">
    <location>
        <begin position="33"/>
        <end position="264"/>
    </location>
</feature>
<feature type="compositionally biased region" description="Basic and acidic residues" evidence="1">
    <location>
        <begin position="278"/>
        <end position="290"/>
    </location>
</feature>
<accession>A0A1N7EQF4</accession>
<dbReference type="AlphaFoldDB" id="A0A1N7EQF4"/>
<evidence type="ECO:0000256" key="1">
    <source>
        <dbReference type="SAM" id="MobiDB-lite"/>
    </source>
</evidence>
<dbReference type="Pfam" id="PF12697">
    <property type="entry name" value="Abhydrolase_6"/>
    <property type="match status" value="1"/>
</dbReference>
<evidence type="ECO:0000313" key="4">
    <source>
        <dbReference type="Proteomes" id="UP000186218"/>
    </source>
</evidence>
<proteinExistence type="predicted"/>
<evidence type="ECO:0000259" key="2">
    <source>
        <dbReference type="Pfam" id="PF12697"/>
    </source>
</evidence>
<feature type="region of interest" description="Disordered" evidence="1">
    <location>
        <begin position="276"/>
        <end position="300"/>
    </location>
</feature>
<dbReference type="Gene3D" id="3.40.50.1820">
    <property type="entry name" value="alpha/beta hydrolase"/>
    <property type="match status" value="1"/>
</dbReference>
<dbReference type="GO" id="GO:0003824">
    <property type="term" value="F:catalytic activity"/>
    <property type="evidence" value="ECO:0007669"/>
    <property type="project" value="UniProtKB-ARBA"/>
</dbReference>
<reference evidence="3 4" key="1">
    <citation type="submission" date="2017-01" db="EMBL/GenBank/DDBJ databases">
        <authorList>
            <person name="Mah S.A."/>
            <person name="Swanson W.J."/>
            <person name="Moy G.W."/>
            <person name="Vacquier V.D."/>
        </authorList>
    </citation>
    <scope>NUCLEOTIDE SEQUENCE [LARGE SCALE GENOMIC DNA]</scope>
    <source>
        <strain evidence="3 4">CPCC 203464</strain>
    </source>
</reference>
<keyword evidence="4" id="KW-1185">Reference proteome</keyword>
<dbReference type="Proteomes" id="UP000186218">
    <property type="component" value="Unassembled WGS sequence"/>
</dbReference>
<dbReference type="STRING" id="1344003.SAMN05445060_1571"/>
<dbReference type="SUPFAM" id="SSF53474">
    <property type="entry name" value="alpha/beta-Hydrolases"/>
    <property type="match status" value="1"/>
</dbReference>
<dbReference type="InterPro" id="IPR000073">
    <property type="entry name" value="AB_hydrolase_1"/>
</dbReference>
<gene>
    <name evidence="3" type="ORF">SAMN05445060_1571</name>
</gene>
<evidence type="ECO:0000313" key="3">
    <source>
        <dbReference type="EMBL" id="SIR90321.1"/>
    </source>
</evidence>
<sequence>MTCQTAPMITRLQIPADDGHLVSVEVSGVGPTVLIVPPGGADASTWRSTATSLSTWFRVAVVQRRIYEPEAFISLPHTMDREMRDVITVARHMGPAVVGVGHSSGAVALLVAAEACPSVFRQLILYEPPVPMVTPVGGDSSTMARDALKRGDASEALRIHLEQIVQLPASVVAHIMNDRRLSGGMLSYLPAQLADTESIDALVIGRQRFSAMTIPTVLLEGALSPSHLRVRSELLFRRLPAVSRRVMQGESHAANLSSPAELAALIRDVVSTSSTVYGHEHPVGDREPADVRSPPSCGGS</sequence>
<dbReference type="InterPro" id="IPR029058">
    <property type="entry name" value="AB_hydrolase_fold"/>
</dbReference>